<dbReference type="CDD" id="cd15760">
    <property type="entry name" value="FYVE_scVPS27p_like"/>
    <property type="match status" value="1"/>
</dbReference>
<dbReference type="InterPro" id="IPR000306">
    <property type="entry name" value="Znf_FYVE"/>
</dbReference>
<dbReference type="EMBL" id="JASJQH010000067">
    <property type="protein sequence ID" value="KAK9767605.1"/>
    <property type="molecule type" value="Genomic_DNA"/>
</dbReference>
<dbReference type="InterPro" id="IPR013083">
    <property type="entry name" value="Znf_RING/FYVE/PHD"/>
</dbReference>
<organism evidence="7 8">
    <name type="scientific">Basidiobolus ranarum</name>
    <dbReference type="NCBI Taxonomy" id="34480"/>
    <lineage>
        <taxon>Eukaryota</taxon>
        <taxon>Fungi</taxon>
        <taxon>Fungi incertae sedis</taxon>
        <taxon>Zoopagomycota</taxon>
        <taxon>Entomophthoromycotina</taxon>
        <taxon>Basidiobolomycetes</taxon>
        <taxon>Basidiobolales</taxon>
        <taxon>Basidiobolaceae</taxon>
        <taxon>Basidiobolus</taxon>
    </lineage>
</organism>
<feature type="region of interest" description="Disordered" evidence="5">
    <location>
        <begin position="1"/>
        <end position="84"/>
    </location>
</feature>
<dbReference type="InterPro" id="IPR052113">
    <property type="entry name" value="FYVE-type_Zinc_Finger"/>
</dbReference>
<feature type="compositionally biased region" description="Polar residues" evidence="5">
    <location>
        <begin position="39"/>
        <end position="68"/>
    </location>
</feature>
<evidence type="ECO:0000259" key="6">
    <source>
        <dbReference type="PROSITE" id="PS50178"/>
    </source>
</evidence>
<dbReference type="SMART" id="SM00064">
    <property type="entry name" value="FYVE"/>
    <property type="match status" value="1"/>
</dbReference>
<name>A0ABR2X1G1_9FUNG</name>
<dbReference type="Proteomes" id="UP001479436">
    <property type="component" value="Unassembled WGS sequence"/>
</dbReference>
<dbReference type="Gene3D" id="3.30.40.10">
    <property type="entry name" value="Zinc/RING finger domain, C3HC4 (zinc finger)"/>
    <property type="match status" value="1"/>
</dbReference>
<evidence type="ECO:0000256" key="4">
    <source>
        <dbReference type="PROSITE-ProRule" id="PRU00091"/>
    </source>
</evidence>
<reference evidence="7 8" key="1">
    <citation type="submission" date="2023-04" db="EMBL/GenBank/DDBJ databases">
        <title>Genome of Basidiobolus ranarum AG-B5.</title>
        <authorList>
            <person name="Stajich J.E."/>
            <person name="Carter-House D."/>
            <person name="Gryganskyi A."/>
        </authorList>
    </citation>
    <scope>NUCLEOTIDE SEQUENCE [LARGE SCALE GENOMIC DNA]</scope>
    <source>
        <strain evidence="7 8">AG-B5</strain>
    </source>
</reference>
<evidence type="ECO:0000256" key="3">
    <source>
        <dbReference type="ARBA" id="ARBA00022833"/>
    </source>
</evidence>
<proteinExistence type="predicted"/>
<evidence type="ECO:0000256" key="5">
    <source>
        <dbReference type="SAM" id="MobiDB-lite"/>
    </source>
</evidence>
<dbReference type="Pfam" id="PF01363">
    <property type="entry name" value="FYVE"/>
    <property type="match status" value="1"/>
</dbReference>
<dbReference type="PROSITE" id="PS50178">
    <property type="entry name" value="ZF_FYVE"/>
    <property type="match status" value="1"/>
</dbReference>
<dbReference type="InterPro" id="IPR011011">
    <property type="entry name" value="Znf_FYVE_PHD"/>
</dbReference>
<keyword evidence="1" id="KW-0479">Metal-binding</keyword>
<gene>
    <name evidence="7" type="primary">PIB2_1</name>
    <name evidence="7" type="ORF">K7432_002491</name>
</gene>
<protein>
    <submittedName>
        <fullName evidence="7">Zn finger protein</fullName>
    </submittedName>
</protein>
<feature type="compositionally biased region" description="Polar residues" evidence="5">
    <location>
        <begin position="186"/>
        <end position="197"/>
    </location>
</feature>
<feature type="domain" description="FYVE-type" evidence="6">
    <location>
        <begin position="85"/>
        <end position="149"/>
    </location>
</feature>
<evidence type="ECO:0000256" key="1">
    <source>
        <dbReference type="ARBA" id="ARBA00022723"/>
    </source>
</evidence>
<evidence type="ECO:0000256" key="2">
    <source>
        <dbReference type="ARBA" id="ARBA00022771"/>
    </source>
</evidence>
<dbReference type="PANTHER" id="PTHR39490:SF8">
    <property type="entry name" value="ZINC FINGER FYVE DOMAIN-CONTAINING PROTEIN 21"/>
    <property type="match status" value="1"/>
</dbReference>
<keyword evidence="3" id="KW-0862">Zinc</keyword>
<keyword evidence="8" id="KW-1185">Reference proteome</keyword>
<evidence type="ECO:0000313" key="7">
    <source>
        <dbReference type="EMBL" id="KAK9767605.1"/>
    </source>
</evidence>
<comment type="caution">
    <text evidence="7">The sequence shown here is derived from an EMBL/GenBank/DDBJ whole genome shotgun (WGS) entry which is preliminary data.</text>
</comment>
<feature type="region of interest" description="Disordered" evidence="5">
    <location>
        <begin position="149"/>
        <end position="206"/>
    </location>
</feature>
<accession>A0ABR2X1G1</accession>
<sequence>MDVYALTRKKRPTNPTMAAIPSTPPQNTQQLPMAPPSQAPQSRSTGNNINPAIQRQLSRAVQASSPQEPRTVVTGPPTRDHWKPDGVTDFCTSCEVQFNFFERKHHCRRCGNVFCAKCSSKFIRLDQNAEFNAGGTLCRACDRCFQESSNSFKRPAPRRAISGAQKELSRQTESQARPPPAAPAPNNSIGLDINNPTRPADPFIQPIASVPRDWSWSTF</sequence>
<dbReference type="InterPro" id="IPR017455">
    <property type="entry name" value="Znf_FYVE-rel"/>
</dbReference>
<evidence type="ECO:0000313" key="8">
    <source>
        <dbReference type="Proteomes" id="UP001479436"/>
    </source>
</evidence>
<dbReference type="PANTHER" id="PTHR39490">
    <property type="entry name" value="ARRESTIN DOMAIN-CONTAINING PROTEIN D"/>
    <property type="match status" value="1"/>
</dbReference>
<dbReference type="SUPFAM" id="SSF57903">
    <property type="entry name" value="FYVE/PHD zinc finger"/>
    <property type="match status" value="1"/>
</dbReference>
<keyword evidence="2 4" id="KW-0863">Zinc-finger</keyword>